<dbReference type="SUPFAM" id="SSF55781">
    <property type="entry name" value="GAF domain-like"/>
    <property type="match status" value="1"/>
</dbReference>
<evidence type="ECO:0000256" key="2">
    <source>
        <dbReference type="ARBA" id="ARBA00023125"/>
    </source>
</evidence>
<evidence type="ECO:0000256" key="4">
    <source>
        <dbReference type="SAM" id="MobiDB-lite"/>
    </source>
</evidence>
<protein>
    <submittedName>
        <fullName evidence="7">IclR family transcriptional regulator</fullName>
    </submittedName>
</protein>
<dbReference type="InterPro" id="IPR036388">
    <property type="entry name" value="WH-like_DNA-bd_sf"/>
</dbReference>
<keyword evidence="8" id="KW-1185">Reference proteome</keyword>
<dbReference type="SUPFAM" id="SSF46785">
    <property type="entry name" value="Winged helix' DNA-binding domain"/>
    <property type="match status" value="1"/>
</dbReference>
<dbReference type="InterPro" id="IPR005471">
    <property type="entry name" value="Tscrpt_reg_IclR_N"/>
</dbReference>
<dbReference type="AlphaFoldDB" id="A0A919FUS4"/>
<dbReference type="InterPro" id="IPR029016">
    <property type="entry name" value="GAF-like_dom_sf"/>
</dbReference>
<dbReference type="PANTHER" id="PTHR30136">
    <property type="entry name" value="HELIX-TURN-HELIX TRANSCRIPTIONAL REGULATOR, ICLR FAMILY"/>
    <property type="match status" value="1"/>
</dbReference>
<evidence type="ECO:0000259" key="6">
    <source>
        <dbReference type="PROSITE" id="PS51078"/>
    </source>
</evidence>
<evidence type="ECO:0000313" key="8">
    <source>
        <dbReference type="Proteomes" id="UP000627369"/>
    </source>
</evidence>
<dbReference type="PROSITE" id="PS51078">
    <property type="entry name" value="ICLR_ED"/>
    <property type="match status" value="1"/>
</dbReference>
<dbReference type="Proteomes" id="UP000627369">
    <property type="component" value="Unassembled WGS sequence"/>
</dbReference>
<dbReference type="EMBL" id="BNAS01000003">
    <property type="protein sequence ID" value="GHH72438.1"/>
    <property type="molecule type" value="Genomic_DNA"/>
</dbReference>
<proteinExistence type="predicted"/>
<dbReference type="Pfam" id="PF01614">
    <property type="entry name" value="IclR_C"/>
    <property type="match status" value="1"/>
</dbReference>
<keyword evidence="1" id="KW-0805">Transcription regulation</keyword>
<dbReference type="SMART" id="SM00346">
    <property type="entry name" value="HTH_ICLR"/>
    <property type="match status" value="1"/>
</dbReference>
<reference evidence="7" key="2">
    <citation type="submission" date="2020-09" db="EMBL/GenBank/DDBJ databases">
        <authorList>
            <person name="Sun Q."/>
            <person name="Zhou Y."/>
        </authorList>
    </citation>
    <scope>NUCLEOTIDE SEQUENCE</scope>
    <source>
        <strain evidence="7">CGMCC 4.7398</strain>
    </source>
</reference>
<evidence type="ECO:0000259" key="5">
    <source>
        <dbReference type="PROSITE" id="PS51077"/>
    </source>
</evidence>
<evidence type="ECO:0000256" key="1">
    <source>
        <dbReference type="ARBA" id="ARBA00023015"/>
    </source>
</evidence>
<sequence>MTGSSGAPAPSVRDVPGPRTRDEIATAPPGTQTLARGIAVVNAVARGRTRLREIAEETGVGRSTTHRLLQLLLATGYLRQLDDGAYALGPALIELGYQALQENPVTGVAAPVLRALAERVHDTVHLAIEDRGQVLYLDKIPGTRGAVMRSQIGHRMPLTRTGIGKALLLDSPGRWSEQFLAERPAGAGHGLDHDVLTVEAFAQVMRLSAGRGVAFDLEENEPGILCVAAPVRDTSGSIVAAISVTATRPYMPPERLETLAPIVHDAAARISAGLGWRPAPG</sequence>
<keyword evidence="2" id="KW-0238">DNA-binding</keyword>
<keyword evidence="3" id="KW-0804">Transcription</keyword>
<dbReference type="PANTHER" id="PTHR30136:SF24">
    <property type="entry name" value="HTH-TYPE TRANSCRIPTIONAL REPRESSOR ALLR"/>
    <property type="match status" value="1"/>
</dbReference>
<feature type="region of interest" description="Disordered" evidence="4">
    <location>
        <begin position="1"/>
        <end position="28"/>
    </location>
</feature>
<dbReference type="InterPro" id="IPR050707">
    <property type="entry name" value="HTH_MetabolicPath_Reg"/>
</dbReference>
<dbReference type="PROSITE" id="PS51077">
    <property type="entry name" value="HTH_ICLR"/>
    <property type="match status" value="1"/>
</dbReference>
<dbReference type="InterPro" id="IPR014757">
    <property type="entry name" value="Tscrpt_reg_IclR_C"/>
</dbReference>
<comment type="caution">
    <text evidence="7">The sequence shown here is derived from an EMBL/GenBank/DDBJ whole genome shotgun (WGS) entry which is preliminary data.</text>
</comment>
<gene>
    <name evidence="7" type="ORF">GCM10017772_21950</name>
</gene>
<organism evidence="7 8">
    <name type="scientific">Promicromonospora soli</name>
    <dbReference type="NCBI Taxonomy" id="2035533"/>
    <lineage>
        <taxon>Bacteria</taxon>
        <taxon>Bacillati</taxon>
        <taxon>Actinomycetota</taxon>
        <taxon>Actinomycetes</taxon>
        <taxon>Micrococcales</taxon>
        <taxon>Promicromonosporaceae</taxon>
        <taxon>Promicromonospora</taxon>
    </lineage>
</organism>
<feature type="domain" description="HTH iclR-type" evidence="5">
    <location>
        <begin position="31"/>
        <end position="90"/>
    </location>
</feature>
<reference evidence="7" key="1">
    <citation type="journal article" date="2014" name="Int. J. Syst. Evol. Microbiol.">
        <title>Complete genome sequence of Corynebacterium casei LMG S-19264T (=DSM 44701T), isolated from a smear-ripened cheese.</title>
        <authorList>
            <consortium name="US DOE Joint Genome Institute (JGI-PGF)"/>
            <person name="Walter F."/>
            <person name="Albersmeier A."/>
            <person name="Kalinowski J."/>
            <person name="Ruckert C."/>
        </authorList>
    </citation>
    <scope>NUCLEOTIDE SEQUENCE</scope>
    <source>
        <strain evidence="7">CGMCC 4.7398</strain>
    </source>
</reference>
<evidence type="ECO:0000256" key="3">
    <source>
        <dbReference type="ARBA" id="ARBA00023163"/>
    </source>
</evidence>
<dbReference type="Gene3D" id="1.10.10.10">
    <property type="entry name" value="Winged helix-like DNA-binding domain superfamily/Winged helix DNA-binding domain"/>
    <property type="match status" value="1"/>
</dbReference>
<accession>A0A919FUS4</accession>
<evidence type="ECO:0000313" key="7">
    <source>
        <dbReference type="EMBL" id="GHH72438.1"/>
    </source>
</evidence>
<dbReference type="Gene3D" id="3.30.450.40">
    <property type="match status" value="1"/>
</dbReference>
<dbReference type="InterPro" id="IPR036390">
    <property type="entry name" value="WH_DNA-bd_sf"/>
</dbReference>
<dbReference type="Pfam" id="PF09339">
    <property type="entry name" value="HTH_IclR"/>
    <property type="match status" value="1"/>
</dbReference>
<dbReference type="RefSeq" id="WP_229872352.1">
    <property type="nucleotide sequence ID" value="NZ_BNAS01000003.1"/>
</dbReference>
<dbReference type="GO" id="GO:0003700">
    <property type="term" value="F:DNA-binding transcription factor activity"/>
    <property type="evidence" value="ECO:0007669"/>
    <property type="project" value="TreeGrafter"/>
</dbReference>
<dbReference type="GO" id="GO:0045892">
    <property type="term" value="P:negative regulation of DNA-templated transcription"/>
    <property type="evidence" value="ECO:0007669"/>
    <property type="project" value="TreeGrafter"/>
</dbReference>
<name>A0A919FUS4_9MICO</name>
<feature type="domain" description="IclR-ED" evidence="6">
    <location>
        <begin position="91"/>
        <end position="276"/>
    </location>
</feature>
<dbReference type="GO" id="GO:0003677">
    <property type="term" value="F:DNA binding"/>
    <property type="evidence" value="ECO:0007669"/>
    <property type="project" value="UniProtKB-KW"/>
</dbReference>